<dbReference type="Gene3D" id="3.30.70.100">
    <property type="match status" value="1"/>
</dbReference>
<comment type="caution">
    <text evidence="3">The sequence shown here is derived from an EMBL/GenBank/DDBJ whole genome shotgun (WGS) entry which is preliminary data.</text>
</comment>
<organism evidence="3 4">
    <name type="scientific">Chlorella sorokiniana</name>
    <name type="common">Freshwater green alga</name>
    <dbReference type="NCBI Taxonomy" id="3076"/>
    <lineage>
        <taxon>Eukaryota</taxon>
        <taxon>Viridiplantae</taxon>
        <taxon>Chlorophyta</taxon>
        <taxon>core chlorophytes</taxon>
        <taxon>Trebouxiophyceae</taxon>
        <taxon>Chlorellales</taxon>
        <taxon>Chlorellaceae</taxon>
        <taxon>Chlorella clade</taxon>
        <taxon>Chlorella</taxon>
    </lineage>
</organism>
<dbReference type="InterPro" id="IPR007138">
    <property type="entry name" value="ABM_dom"/>
</dbReference>
<gene>
    <name evidence="3" type="ORF">C2E21_2406</name>
</gene>
<feature type="compositionally biased region" description="Low complexity" evidence="1">
    <location>
        <begin position="32"/>
        <end position="49"/>
    </location>
</feature>
<dbReference type="OrthoDB" id="508682at2759"/>
<sequence>MQLTALSTTQWGAVSVQAASRRPAAAAPPRPAAAAAAVLQQRQRPSAGSGSSGRGRLVVTAAVKVQKGKQMLCSKTMKAKEGHEEQLRQLCQGVADFSRQRIADRSAGVLAFELSEDDYEKGTFHFMELYTSQAAMADHNRHPEFTQFVDKVQEHLEGSIGMVLYEYTNGKIGPAGMEGAVKGEGGLDDATGTNKFGGGASMKQTSAVVDLTQIKEKDDEEKGLWGLKGVTFKLPDWMGGRKQ</sequence>
<dbReference type="Pfam" id="PF03992">
    <property type="entry name" value="ABM"/>
    <property type="match status" value="1"/>
</dbReference>
<evidence type="ECO:0000313" key="3">
    <source>
        <dbReference type="EMBL" id="PRW59260.1"/>
    </source>
</evidence>
<dbReference type="Proteomes" id="UP000239899">
    <property type="component" value="Unassembled WGS sequence"/>
</dbReference>
<dbReference type="GO" id="GO:0004497">
    <property type="term" value="F:monooxygenase activity"/>
    <property type="evidence" value="ECO:0007669"/>
    <property type="project" value="UniProtKB-KW"/>
</dbReference>
<evidence type="ECO:0000256" key="1">
    <source>
        <dbReference type="SAM" id="MobiDB-lite"/>
    </source>
</evidence>
<dbReference type="PROSITE" id="PS51725">
    <property type="entry name" value="ABM"/>
    <property type="match status" value="1"/>
</dbReference>
<feature type="region of interest" description="Disordered" evidence="1">
    <location>
        <begin position="22"/>
        <end position="54"/>
    </location>
</feature>
<dbReference type="InterPro" id="IPR011008">
    <property type="entry name" value="Dimeric_a/b-barrel"/>
</dbReference>
<reference evidence="3 4" key="1">
    <citation type="journal article" date="2018" name="Plant J.">
        <title>Genome sequences of Chlorella sorokiniana UTEX 1602 and Micractinium conductrix SAG 241.80: implications to maltose excretion by a green alga.</title>
        <authorList>
            <person name="Arriola M.B."/>
            <person name="Velmurugan N."/>
            <person name="Zhang Y."/>
            <person name="Plunkett M.H."/>
            <person name="Hondzo H."/>
            <person name="Barney B.M."/>
        </authorList>
    </citation>
    <scope>NUCLEOTIDE SEQUENCE [LARGE SCALE GENOMIC DNA]</scope>
    <source>
        <strain evidence="4">UTEX 1602</strain>
    </source>
</reference>
<evidence type="ECO:0000259" key="2">
    <source>
        <dbReference type="PROSITE" id="PS51725"/>
    </source>
</evidence>
<evidence type="ECO:0000313" key="4">
    <source>
        <dbReference type="Proteomes" id="UP000239899"/>
    </source>
</evidence>
<proteinExistence type="predicted"/>
<keyword evidence="3" id="KW-0503">Monooxygenase</keyword>
<dbReference type="EMBL" id="LHPG02000004">
    <property type="protein sequence ID" value="PRW59260.1"/>
    <property type="molecule type" value="Genomic_DNA"/>
</dbReference>
<name>A0A2P6TYZ5_CHLSO</name>
<protein>
    <submittedName>
        <fullName evidence="3">Antibiotic biosynthesis monooxygenase</fullName>
    </submittedName>
</protein>
<keyword evidence="3" id="KW-0560">Oxidoreductase</keyword>
<feature type="domain" description="ABM" evidence="2">
    <location>
        <begin position="71"/>
        <end position="164"/>
    </location>
</feature>
<keyword evidence="4" id="KW-1185">Reference proteome</keyword>
<dbReference type="SUPFAM" id="SSF54909">
    <property type="entry name" value="Dimeric alpha+beta barrel"/>
    <property type="match status" value="1"/>
</dbReference>
<accession>A0A2P6TYZ5</accession>
<dbReference type="AlphaFoldDB" id="A0A2P6TYZ5"/>